<dbReference type="eggNOG" id="COG1496">
    <property type="taxonomic scope" value="Bacteria"/>
</dbReference>
<accession>H8L166</accession>
<evidence type="ECO:0000313" key="12">
    <source>
        <dbReference type="Proteomes" id="UP000005234"/>
    </source>
</evidence>
<gene>
    <name evidence="11" type="ordered locus">Fraau_2889</name>
</gene>
<dbReference type="AlphaFoldDB" id="H8L166"/>
<keyword evidence="4" id="KW-0479">Metal-binding</keyword>
<dbReference type="HOGENOM" id="CLU_065784_1_1_6"/>
<keyword evidence="5" id="KW-0378">Hydrolase</keyword>
<dbReference type="PANTHER" id="PTHR30616:SF2">
    <property type="entry name" value="PURINE NUCLEOSIDE PHOSPHORYLASE LACC1"/>
    <property type="match status" value="1"/>
</dbReference>
<dbReference type="PANTHER" id="PTHR30616">
    <property type="entry name" value="UNCHARACTERIZED PROTEIN YFIH"/>
    <property type="match status" value="1"/>
</dbReference>
<dbReference type="RefSeq" id="WP_014404224.1">
    <property type="nucleotide sequence ID" value="NC_017033.1"/>
</dbReference>
<evidence type="ECO:0000256" key="9">
    <source>
        <dbReference type="ARBA" id="ARBA00049893"/>
    </source>
</evidence>
<keyword evidence="3" id="KW-0808">Transferase</keyword>
<dbReference type="SUPFAM" id="SSF64438">
    <property type="entry name" value="CNF1/YfiH-like putative cysteine hydrolases"/>
    <property type="match status" value="1"/>
</dbReference>
<comment type="catalytic activity">
    <reaction evidence="9">
        <text>S-methyl-5'-thioadenosine + phosphate = 5-(methylsulfanyl)-alpha-D-ribose 1-phosphate + adenine</text>
        <dbReference type="Rhea" id="RHEA:11852"/>
        <dbReference type="ChEBI" id="CHEBI:16708"/>
        <dbReference type="ChEBI" id="CHEBI:17509"/>
        <dbReference type="ChEBI" id="CHEBI:43474"/>
        <dbReference type="ChEBI" id="CHEBI:58533"/>
        <dbReference type="EC" id="2.4.2.28"/>
    </reaction>
    <physiologicalReaction direction="left-to-right" evidence="9">
        <dbReference type="Rhea" id="RHEA:11853"/>
    </physiologicalReaction>
</comment>
<dbReference type="Pfam" id="PF02578">
    <property type="entry name" value="Cu-oxidase_4"/>
    <property type="match status" value="1"/>
</dbReference>
<dbReference type="InterPro" id="IPR003730">
    <property type="entry name" value="Cu_polyphenol_OxRdtase"/>
</dbReference>
<evidence type="ECO:0000313" key="11">
    <source>
        <dbReference type="EMBL" id="AFC87221.1"/>
    </source>
</evidence>
<proteinExistence type="inferred from homology"/>
<comment type="catalytic activity">
    <reaction evidence="8">
        <text>adenosine + phosphate = alpha-D-ribose 1-phosphate + adenine</text>
        <dbReference type="Rhea" id="RHEA:27642"/>
        <dbReference type="ChEBI" id="CHEBI:16335"/>
        <dbReference type="ChEBI" id="CHEBI:16708"/>
        <dbReference type="ChEBI" id="CHEBI:43474"/>
        <dbReference type="ChEBI" id="CHEBI:57720"/>
        <dbReference type="EC" id="2.4.2.1"/>
    </reaction>
    <physiologicalReaction direction="left-to-right" evidence="8">
        <dbReference type="Rhea" id="RHEA:27643"/>
    </physiologicalReaction>
</comment>
<dbReference type="GO" id="GO:0016787">
    <property type="term" value="F:hydrolase activity"/>
    <property type="evidence" value="ECO:0007669"/>
    <property type="project" value="UniProtKB-KW"/>
</dbReference>
<evidence type="ECO:0000256" key="7">
    <source>
        <dbReference type="ARBA" id="ARBA00047989"/>
    </source>
</evidence>
<evidence type="ECO:0000256" key="6">
    <source>
        <dbReference type="ARBA" id="ARBA00022833"/>
    </source>
</evidence>
<comment type="catalytic activity">
    <reaction evidence="1">
        <text>inosine + phosphate = alpha-D-ribose 1-phosphate + hypoxanthine</text>
        <dbReference type="Rhea" id="RHEA:27646"/>
        <dbReference type="ChEBI" id="CHEBI:17368"/>
        <dbReference type="ChEBI" id="CHEBI:17596"/>
        <dbReference type="ChEBI" id="CHEBI:43474"/>
        <dbReference type="ChEBI" id="CHEBI:57720"/>
        <dbReference type="EC" id="2.4.2.1"/>
    </reaction>
    <physiologicalReaction direction="left-to-right" evidence="1">
        <dbReference type="Rhea" id="RHEA:27647"/>
    </physiologicalReaction>
</comment>
<evidence type="ECO:0000256" key="1">
    <source>
        <dbReference type="ARBA" id="ARBA00000553"/>
    </source>
</evidence>
<dbReference type="InterPro" id="IPR011324">
    <property type="entry name" value="Cytotoxic_necrot_fac-like_cat"/>
</dbReference>
<dbReference type="KEGG" id="fau:Fraau_2889"/>
<evidence type="ECO:0000256" key="5">
    <source>
        <dbReference type="ARBA" id="ARBA00022801"/>
    </source>
</evidence>
<reference evidence="11" key="1">
    <citation type="submission" date="2012-02" db="EMBL/GenBank/DDBJ databases">
        <title>The complete genome of Frateuria aurantia DSM 6220.</title>
        <authorList>
            <consortium name="US DOE Joint Genome Institute (JGI-PGF)"/>
            <person name="Lucas S."/>
            <person name="Copeland A."/>
            <person name="Lapidus A."/>
            <person name="Glavina del Rio T."/>
            <person name="Dalin E."/>
            <person name="Tice H."/>
            <person name="Bruce D."/>
            <person name="Goodwin L."/>
            <person name="Pitluck S."/>
            <person name="Peters L."/>
            <person name="Ovchinnikova G."/>
            <person name="Teshima H."/>
            <person name="Kyrpides N."/>
            <person name="Mavromatis K."/>
            <person name="Ivanova N."/>
            <person name="Brettin T."/>
            <person name="Detter J.C."/>
            <person name="Han C."/>
            <person name="Larimer F."/>
            <person name="Land M."/>
            <person name="Hauser L."/>
            <person name="Markowitz V."/>
            <person name="Cheng J.-F."/>
            <person name="Hugenholtz P."/>
            <person name="Woyke T."/>
            <person name="Wu D."/>
            <person name="Brambilla E."/>
            <person name="Klenk H.-P."/>
            <person name="Eisen J.A."/>
        </authorList>
    </citation>
    <scope>NUCLEOTIDE SEQUENCE</scope>
    <source>
        <strain evidence="11">DSM 6220</strain>
    </source>
</reference>
<dbReference type="GO" id="GO:0005507">
    <property type="term" value="F:copper ion binding"/>
    <property type="evidence" value="ECO:0007669"/>
    <property type="project" value="TreeGrafter"/>
</dbReference>
<organism evidence="11 12">
    <name type="scientific">Frateuria aurantia (strain ATCC 33424 / DSM 6220 / KCTC 2777 / LMG 1558 / NBRC 3245 / NCIMB 13370)</name>
    <name type="common">Acetobacter aurantius</name>
    <dbReference type="NCBI Taxonomy" id="767434"/>
    <lineage>
        <taxon>Bacteria</taxon>
        <taxon>Pseudomonadati</taxon>
        <taxon>Pseudomonadota</taxon>
        <taxon>Gammaproteobacteria</taxon>
        <taxon>Lysobacterales</taxon>
        <taxon>Rhodanobacteraceae</taxon>
        <taxon>Frateuria</taxon>
    </lineage>
</organism>
<dbReference type="CDD" id="cd16833">
    <property type="entry name" value="YfiH"/>
    <property type="match status" value="1"/>
</dbReference>
<sequence length="256" mass="27075">MRADAGRRGDPAWLWPDWPAPVGVRAAVTTRQGPGQSLPPFDRFNLGLASGDDVARVQMHRAALVPALALPATPHWLQQVHGTRVHRVGPEPASAVMPQADAAVCTERGQVLAILTADCLPVLFARRDGRAIGAAHAGWRGLAAGVLEATVAAMESPAGELIAWLGPCIGADSYEVGAEVRAAFVAHDPEAAAAFAVTRPGHWRCDLALLARQRLRALGLEAVHGGGVDTLTDPRFYSYRGEAGRTGRFASLLWLA</sequence>
<dbReference type="OrthoDB" id="4279at2"/>
<comment type="catalytic activity">
    <reaction evidence="7">
        <text>adenosine + H2O + H(+) = inosine + NH4(+)</text>
        <dbReference type="Rhea" id="RHEA:24408"/>
        <dbReference type="ChEBI" id="CHEBI:15377"/>
        <dbReference type="ChEBI" id="CHEBI:15378"/>
        <dbReference type="ChEBI" id="CHEBI:16335"/>
        <dbReference type="ChEBI" id="CHEBI:17596"/>
        <dbReference type="ChEBI" id="CHEBI:28938"/>
        <dbReference type="EC" id="3.5.4.4"/>
    </reaction>
    <physiologicalReaction direction="left-to-right" evidence="7">
        <dbReference type="Rhea" id="RHEA:24409"/>
    </physiologicalReaction>
</comment>
<protein>
    <recommendedName>
        <fullName evidence="10">Purine nucleoside phosphorylase</fullName>
    </recommendedName>
</protein>
<dbReference type="Proteomes" id="UP000005234">
    <property type="component" value="Chromosome"/>
</dbReference>
<dbReference type="InterPro" id="IPR038371">
    <property type="entry name" value="Cu_polyphenol_OxRdtase_sf"/>
</dbReference>
<evidence type="ECO:0000256" key="10">
    <source>
        <dbReference type="RuleBase" id="RU361274"/>
    </source>
</evidence>
<dbReference type="Gene3D" id="3.60.140.10">
    <property type="entry name" value="CNF1/YfiH-like putative cysteine hydrolases"/>
    <property type="match status" value="1"/>
</dbReference>
<evidence type="ECO:0000256" key="2">
    <source>
        <dbReference type="ARBA" id="ARBA00007353"/>
    </source>
</evidence>
<keyword evidence="6" id="KW-0862">Zinc</keyword>
<dbReference type="STRING" id="767434.Fraau_2889"/>
<comment type="similarity">
    <text evidence="2 10">Belongs to the purine nucleoside phosphorylase YfiH/LACC1 family.</text>
</comment>
<evidence type="ECO:0000256" key="3">
    <source>
        <dbReference type="ARBA" id="ARBA00022679"/>
    </source>
</evidence>
<dbReference type="GO" id="GO:0017061">
    <property type="term" value="F:S-methyl-5-thioadenosine phosphorylase activity"/>
    <property type="evidence" value="ECO:0007669"/>
    <property type="project" value="UniProtKB-EC"/>
</dbReference>
<keyword evidence="12" id="KW-1185">Reference proteome</keyword>
<evidence type="ECO:0000256" key="4">
    <source>
        <dbReference type="ARBA" id="ARBA00022723"/>
    </source>
</evidence>
<dbReference type="NCBIfam" id="TIGR00726">
    <property type="entry name" value="peptidoglycan editing factor PgeF"/>
    <property type="match status" value="1"/>
</dbReference>
<evidence type="ECO:0000256" key="8">
    <source>
        <dbReference type="ARBA" id="ARBA00048968"/>
    </source>
</evidence>
<dbReference type="EMBL" id="CP003350">
    <property type="protein sequence ID" value="AFC87221.1"/>
    <property type="molecule type" value="Genomic_DNA"/>
</dbReference>
<name>H8L166_FRAAD</name>